<comment type="caution">
    <text evidence="2">The sequence shown here is derived from an EMBL/GenBank/DDBJ whole genome shotgun (WGS) entry which is preliminary data.</text>
</comment>
<evidence type="ECO:0000256" key="1">
    <source>
        <dbReference type="SAM" id="Phobius"/>
    </source>
</evidence>
<reference evidence="2" key="2">
    <citation type="submission" date="2023-05" db="EMBL/GenBank/DDBJ databases">
        <authorList>
            <person name="Fouks B."/>
        </authorList>
    </citation>
    <scope>NUCLEOTIDE SEQUENCE</scope>
    <source>
        <strain evidence="2">Stay&amp;Tobe</strain>
        <tissue evidence="2">Testes</tissue>
    </source>
</reference>
<feature type="non-terminal residue" evidence="2">
    <location>
        <position position="1"/>
    </location>
</feature>
<keyword evidence="3" id="KW-1185">Reference proteome</keyword>
<reference evidence="2" key="1">
    <citation type="journal article" date="2023" name="IScience">
        <title>Live-bearing cockroach genome reveals convergent evolutionary mechanisms linked to viviparity in insects and beyond.</title>
        <authorList>
            <person name="Fouks B."/>
            <person name="Harrison M.C."/>
            <person name="Mikhailova A.A."/>
            <person name="Marchal E."/>
            <person name="English S."/>
            <person name="Carruthers M."/>
            <person name="Jennings E.C."/>
            <person name="Chiamaka E.L."/>
            <person name="Frigard R.A."/>
            <person name="Pippel M."/>
            <person name="Attardo G.M."/>
            <person name="Benoit J.B."/>
            <person name="Bornberg-Bauer E."/>
            <person name="Tobe S.S."/>
        </authorList>
    </citation>
    <scope>NUCLEOTIDE SEQUENCE</scope>
    <source>
        <strain evidence="2">Stay&amp;Tobe</strain>
    </source>
</reference>
<sequence length="52" mass="6299">SSFFITGYFKIHSCIFILAYIPFCFSYVYLFTIFTINLINSRFFKRKPQKLI</sequence>
<organism evidence="2 3">
    <name type="scientific">Diploptera punctata</name>
    <name type="common">Pacific beetle cockroach</name>
    <dbReference type="NCBI Taxonomy" id="6984"/>
    <lineage>
        <taxon>Eukaryota</taxon>
        <taxon>Metazoa</taxon>
        <taxon>Ecdysozoa</taxon>
        <taxon>Arthropoda</taxon>
        <taxon>Hexapoda</taxon>
        <taxon>Insecta</taxon>
        <taxon>Pterygota</taxon>
        <taxon>Neoptera</taxon>
        <taxon>Polyneoptera</taxon>
        <taxon>Dictyoptera</taxon>
        <taxon>Blattodea</taxon>
        <taxon>Blaberoidea</taxon>
        <taxon>Blaberidae</taxon>
        <taxon>Diplopterinae</taxon>
        <taxon>Diploptera</taxon>
    </lineage>
</organism>
<feature type="transmembrane region" description="Helical" evidence="1">
    <location>
        <begin position="15"/>
        <end position="39"/>
    </location>
</feature>
<feature type="non-terminal residue" evidence="2">
    <location>
        <position position="52"/>
    </location>
</feature>
<keyword evidence="1" id="KW-0812">Transmembrane</keyword>
<dbReference type="EMBL" id="JASPKZ010003856">
    <property type="protein sequence ID" value="KAJ9591851.1"/>
    <property type="molecule type" value="Genomic_DNA"/>
</dbReference>
<gene>
    <name evidence="2" type="ORF">L9F63_001668</name>
</gene>
<protein>
    <submittedName>
        <fullName evidence="2">Uncharacterized protein</fullName>
    </submittedName>
</protein>
<proteinExistence type="predicted"/>
<keyword evidence="1" id="KW-0472">Membrane</keyword>
<dbReference type="Proteomes" id="UP001233999">
    <property type="component" value="Unassembled WGS sequence"/>
</dbReference>
<name>A0AAD8EIY0_DIPPU</name>
<evidence type="ECO:0000313" key="3">
    <source>
        <dbReference type="Proteomes" id="UP001233999"/>
    </source>
</evidence>
<accession>A0AAD8EIY0</accession>
<keyword evidence="1" id="KW-1133">Transmembrane helix</keyword>
<dbReference type="AlphaFoldDB" id="A0AAD8EIY0"/>
<evidence type="ECO:0000313" key="2">
    <source>
        <dbReference type="EMBL" id="KAJ9591851.1"/>
    </source>
</evidence>